<dbReference type="PANTHER" id="PTHR46222">
    <property type="entry name" value="PEPTIDYL-PROLYL CIS-TRANS ISOMERASE FKBP7/14"/>
    <property type="match status" value="1"/>
</dbReference>
<evidence type="ECO:0000256" key="4">
    <source>
        <dbReference type="ARBA" id="ARBA00022737"/>
    </source>
</evidence>
<evidence type="ECO:0000256" key="9">
    <source>
        <dbReference type="ARBA" id="ARBA00023235"/>
    </source>
</evidence>
<gene>
    <name evidence="14" type="ORF">HOLleu_41522</name>
</gene>
<dbReference type="SMART" id="SM00054">
    <property type="entry name" value="EFh"/>
    <property type="match status" value="2"/>
</dbReference>
<accession>A0A9Q1BBV8</accession>
<organism evidence="14 15">
    <name type="scientific">Holothuria leucospilota</name>
    <name type="common">Black long sea cucumber</name>
    <name type="synonym">Mertensiothuria leucospilota</name>
    <dbReference type="NCBI Taxonomy" id="206669"/>
    <lineage>
        <taxon>Eukaryota</taxon>
        <taxon>Metazoa</taxon>
        <taxon>Echinodermata</taxon>
        <taxon>Eleutherozoa</taxon>
        <taxon>Echinozoa</taxon>
        <taxon>Holothuroidea</taxon>
        <taxon>Aspidochirotacea</taxon>
        <taxon>Aspidochirotida</taxon>
        <taxon>Holothuriidae</taxon>
        <taxon>Holothuria</taxon>
    </lineage>
</organism>
<dbReference type="InterPro" id="IPR001179">
    <property type="entry name" value="PPIase_FKBP_dom"/>
</dbReference>
<keyword evidence="15" id="KW-1185">Reference proteome</keyword>
<dbReference type="AlphaFoldDB" id="A0A9Q1BBV8"/>
<name>A0A9Q1BBV8_HOLLE</name>
<evidence type="ECO:0000256" key="7">
    <source>
        <dbReference type="ARBA" id="ARBA00023110"/>
    </source>
</evidence>
<feature type="domain" description="EF-hand" evidence="13">
    <location>
        <begin position="187"/>
        <end position="220"/>
    </location>
</feature>
<dbReference type="SUPFAM" id="SSF54534">
    <property type="entry name" value="FKBP-like"/>
    <property type="match status" value="1"/>
</dbReference>
<dbReference type="OrthoDB" id="1902587at2759"/>
<reference evidence="14" key="1">
    <citation type="submission" date="2021-10" db="EMBL/GenBank/DDBJ databases">
        <title>Tropical sea cucumber genome reveals ecological adaptation and Cuvierian tubules defense mechanism.</title>
        <authorList>
            <person name="Chen T."/>
        </authorList>
    </citation>
    <scope>NUCLEOTIDE SEQUENCE</scope>
    <source>
        <strain evidence="14">Nanhai2018</strain>
        <tissue evidence="14">Muscle</tissue>
    </source>
</reference>
<evidence type="ECO:0000256" key="5">
    <source>
        <dbReference type="ARBA" id="ARBA00022824"/>
    </source>
</evidence>
<feature type="domain" description="PPIase FKBP-type" evidence="12">
    <location>
        <begin position="54"/>
        <end position="145"/>
    </location>
</feature>
<dbReference type="PROSITE" id="PS00018">
    <property type="entry name" value="EF_HAND_1"/>
    <property type="match status" value="2"/>
</dbReference>
<evidence type="ECO:0000256" key="1">
    <source>
        <dbReference type="ARBA" id="ARBA00000971"/>
    </source>
</evidence>
<dbReference type="GO" id="GO:0005783">
    <property type="term" value="C:endoplasmic reticulum"/>
    <property type="evidence" value="ECO:0007669"/>
    <property type="project" value="UniProtKB-ARBA"/>
</dbReference>
<dbReference type="SUPFAM" id="SSF47473">
    <property type="entry name" value="EF-hand"/>
    <property type="match status" value="1"/>
</dbReference>
<keyword evidence="3 11" id="KW-0732">Signal</keyword>
<evidence type="ECO:0000313" key="15">
    <source>
        <dbReference type="Proteomes" id="UP001152320"/>
    </source>
</evidence>
<keyword evidence="7 10" id="KW-0697">Rotamase</keyword>
<dbReference type="GO" id="GO:0003755">
    <property type="term" value="F:peptidyl-prolyl cis-trans isomerase activity"/>
    <property type="evidence" value="ECO:0007669"/>
    <property type="project" value="UniProtKB-KW"/>
</dbReference>
<dbReference type="Proteomes" id="UP001152320">
    <property type="component" value="Chromosome 23"/>
</dbReference>
<dbReference type="PROSITE" id="PS50222">
    <property type="entry name" value="EF_HAND_2"/>
    <property type="match status" value="2"/>
</dbReference>
<dbReference type="EMBL" id="JAIZAY010000023">
    <property type="protein sequence ID" value="KAJ8019788.1"/>
    <property type="molecule type" value="Genomic_DNA"/>
</dbReference>
<dbReference type="InterPro" id="IPR052273">
    <property type="entry name" value="PPIase_FKBP"/>
</dbReference>
<feature type="signal peptide" evidence="11">
    <location>
        <begin position="1"/>
        <end position="23"/>
    </location>
</feature>
<dbReference type="PANTHER" id="PTHR46222:SF3">
    <property type="entry name" value="PEPTIDYLPROLYL ISOMERASE"/>
    <property type="match status" value="1"/>
</dbReference>
<dbReference type="Gene3D" id="1.10.238.10">
    <property type="entry name" value="EF-hand"/>
    <property type="match status" value="1"/>
</dbReference>
<evidence type="ECO:0000259" key="12">
    <source>
        <dbReference type="PROSITE" id="PS50059"/>
    </source>
</evidence>
<dbReference type="InterPro" id="IPR011992">
    <property type="entry name" value="EF-hand-dom_pair"/>
</dbReference>
<dbReference type="Gene3D" id="3.10.50.40">
    <property type="match status" value="1"/>
</dbReference>
<sequence>MARFQMIAVLFLSVFLLMNTVVCDEEKFTGEGDGSIRIVTVEEAENREQKSKDGDFLVIKYTAEYTDTGEQFDKSDSKSDPFYFKLGDGQVLSGWEKGLRGMCVGDKRDVYLTGNELSSDKPTAAVTPDKERGEVVYHFELIKILEKPPTPNLFKKMDFDGDNQISKTEMKAFFSAQGLGGLKEDESLDSAVENIFDFQDKDKDGTISFEEFPGQKHDEL</sequence>
<keyword evidence="9 10" id="KW-0413">Isomerase</keyword>
<evidence type="ECO:0000256" key="11">
    <source>
        <dbReference type="SAM" id="SignalP"/>
    </source>
</evidence>
<evidence type="ECO:0000259" key="13">
    <source>
        <dbReference type="PROSITE" id="PS50222"/>
    </source>
</evidence>
<keyword evidence="5" id="KW-0256">Endoplasmic reticulum</keyword>
<evidence type="ECO:0000256" key="10">
    <source>
        <dbReference type="PROSITE-ProRule" id="PRU00277"/>
    </source>
</evidence>
<evidence type="ECO:0000256" key="6">
    <source>
        <dbReference type="ARBA" id="ARBA00022837"/>
    </source>
</evidence>
<protein>
    <recommendedName>
        <fullName evidence="2 10">peptidylprolyl isomerase</fullName>
        <ecNumber evidence="2 10">5.2.1.8</ecNumber>
    </recommendedName>
</protein>
<dbReference type="EC" id="5.2.1.8" evidence="2 10"/>
<dbReference type="GO" id="GO:0005509">
    <property type="term" value="F:calcium ion binding"/>
    <property type="evidence" value="ECO:0007669"/>
    <property type="project" value="InterPro"/>
</dbReference>
<proteinExistence type="predicted"/>
<dbReference type="InterPro" id="IPR046357">
    <property type="entry name" value="PPIase_dom_sf"/>
</dbReference>
<dbReference type="Pfam" id="PF00254">
    <property type="entry name" value="FKBP_C"/>
    <property type="match status" value="1"/>
</dbReference>
<keyword evidence="8" id="KW-0325">Glycoprotein</keyword>
<dbReference type="PROSITE" id="PS50059">
    <property type="entry name" value="FKBP_PPIASE"/>
    <property type="match status" value="1"/>
</dbReference>
<feature type="chain" id="PRO_5040416090" description="peptidylprolyl isomerase" evidence="11">
    <location>
        <begin position="24"/>
        <end position="220"/>
    </location>
</feature>
<evidence type="ECO:0000256" key="8">
    <source>
        <dbReference type="ARBA" id="ARBA00023180"/>
    </source>
</evidence>
<dbReference type="InterPro" id="IPR018247">
    <property type="entry name" value="EF_Hand_1_Ca_BS"/>
</dbReference>
<comment type="caution">
    <text evidence="14">The sequence shown here is derived from an EMBL/GenBank/DDBJ whole genome shotgun (WGS) entry which is preliminary data.</text>
</comment>
<dbReference type="Pfam" id="PF13499">
    <property type="entry name" value="EF-hand_7"/>
    <property type="match status" value="1"/>
</dbReference>
<feature type="domain" description="EF-hand" evidence="13">
    <location>
        <begin position="152"/>
        <end position="180"/>
    </location>
</feature>
<evidence type="ECO:0000313" key="14">
    <source>
        <dbReference type="EMBL" id="KAJ8019788.1"/>
    </source>
</evidence>
<keyword evidence="6" id="KW-0106">Calcium</keyword>
<keyword evidence="4" id="KW-0677">Repeat</keyword>
<evidence type="ECO:0000256" key="2">
    <source>
        <dbReference type="ARBA" id="ARBA00013194"/>
    </source>
</evidence>
<dbReference type="CDD" id="cd00051">
    <property type="entry name" value="EFh"/>
    <property type="match status" value="1"/>
</dbReference>
<evidence type="ECO:0000256" key="3">
    <source>
        <dbReference type="ARBA" id="ARBA00022729"/>
    </source>
</evidence>
<dbReference type="InterPro" id="IPR002048">
    <property type="entry name" value="EF_hand_dom"/>
</dbReference>
<comment type="catalytic activity">
    <reaction evidence="1 10">
        <text>[protein]-peptidylproline (omega=180) = [protein]-peptidylproline (omega=0)</text>
        <dbReference type="Rhea" id="RHEA:16237"/>
        <dbReference type="Rhea" id="RHEA-COMP:10747"/>
        <dbReference type="Rhea" id="RHEA-COMP:10748"/>
        <dbReference type="ChEBI" id="CHEBI:83833"/>
        <dbReference type="ChEBI" id="CHEBI:83834"/>
        <dbReference type="EC" id="5.2.1.8"/>
    </reaction>
</comment>